<name>A0ABR5YC43_9SPHN</name>
<dbReference type="RefSeq" id="WP_066691444.1">
    <property type="nucleotide sequence ID" value="NZ_LQQO01000032.1"/>
</dbReference>
<dbReference type="InterPro" id="IPR003812">
    <property type="entry name" value="Fido"/>
</dbReference>
<gene>
    <name evidence="2" type="ORF">AVT10_16660</name>
</gene>
<proteinExistence type="predicted"/>
<evidence type="ECO:0000313" key="3">
    <source>
        <dbReference type="Proteomes" id="UP000076609"/>
    </source>
</evidence>
<comment type="caution">
    <text evidence="2">The sequence shown here is derived from an EMBL/GenBank/DDBJ whole genome shotgun (WGS) entry which is preliminary data.</text>
</comment>
<dbReference type="PROSITE" id="PS51459">
    <property type="entry name" value="FIDO"/>
    <property type="match status" value="1"/>
</dbReference>
<dbReference type="Pfam" id="PF13784">
    <property type="entry name" value="Fic_N"/>
    <property type="match status" value="1"/>
</dbReference>
<accession>A0ABR5YC43</accession>
<reference evidence="3" key="1">
    <citation type="submission" date="2016-01" db="EMBL/GenBank/DDBJ databases">
        <title>Draft genome of Chromobacterium sp. F49.</title>
        <authorList>
            <person name="Hong K.W."/>
        </authorList>
    </citation>
    <scope>NUCLEOTIDE SEQUENCE [LARGE SCALE GENOMIC DNA]</scope>
    <source>
        <strain evidence="3">CN3</strain>
    </source>
</reference>
<dbReference type="SUPFAM" id="SSF140931">
    <property type="entry name" value="Fic-like"/>
    <property type="match status" value="1"/>
</dbReference>
<dbReference type="PANTHER" id="PTHR13504">
    <property type="entry name" value="FIDO DOMAIN-CONTAINING PROTEIN DDB_G0283145"/>
    <property type="match status" value="1"/>
</dbReference>
<dbReference type="InterPro" id="IPR040198">
    <property type="entry name" value="Fido_containing"/>
</dbReference>
<dbReference type="Pfam" id="PF02661">
    <property type="entry name" value="Fic"/>
    <property type="match status" value="1"/>
</dbReference>
<feature type="domain" description="Fido" evidence="1">
    <location>
        <begin position="134"/>
        <end position="286"/>
    </location>
</feature>
<evidence type="ECO:0000259" key="1">
    <source>
        <dbReference type="PROSITE" id="PS51459"/>
    </source>
</evidence>
<dbReference type="PANTHER" id="PTHR13504:SF38">
    <property type="entry name" value="FIDO DOMAIN-CONTAINING PROTEIN"/>
    <property type="match status" value="1"/>
</dbReference>
<dbReference type="InterPro" id="IPR036597">
    <property type="entry name" value="Fido-like_dom_sf"/>
</dbReference>
<evidence type="ECO:0000313" key="2">
    <source>
        <dbReference type="EMBL" id="KZE12041.1"/>
    </source>
</evidence>
<dbReference type="Proteomes" id="UP000076609">
    <property type="component" value="Unassembled WGS sequence"/>
</dbReference>
<sequence length="397" mass="43401">MHRDDLCHAIRERLERLPDPYAAHYGVVPPPPPEGAIPLGQGLADHGRAVAALARVDLLAGEMADPYMVSRLLTRREAVSSSSIEGTYSTLDELLSLEEEADDGDRAAARQVRDYALILDRLVPQAAAQGPVFFTPALIAELHRAVVQGDPGYRDAPGALRECVVWIGGPRADIAYSRYNPTPPARIEACLDDTIAYLRSEGMQGMTQSLIERMAIAHAHFEAVHPFRDGNGRVGRLLLPLMMAADGTVPLYLSPYIEAHRQAYYNALAAAQQRLDWGAMVTFLADAVTGTVDELMATRAALVALVTAWRGRRRYRGGSAALRTLALLPDYPVLTARRLGERLGVSPPAANVAIEQLVAADVLRERTGYRRNRVFVAHEVLRVLNRPFGVLPIVDQA</sequence>
<dbReference type="EMBL" id="LQQO01000032">
    <property type="protein sequence ID" value="KZE12041.1"/>
    <property type="molecule type" value="Genomic_DNA"/>
</dbReference>
<dbReference type="Gene3D" id="1.10.3290.10">
    <property type="entry name" value="Fido-like domain"/>
    <property type="match status" value="1"/>
</dbReference>
<keyword evidence="3" id="KW-1185">Reference proteome</keyword>
<dbReference type="InterPro" id="IPR025758">
    <property type="entry name" value="Fic/DOC_N"/>
</dbReference>
<protein>
    <submittedName>
        <fullName evidence="2">Cell filamentation protein Fic</fullName>
    </submittedName>
</protein>
<organism evidence="2 3">
    <name type="scientific">Sphingomonas hankookensis</name>
    <dbReference type="NCBI Taxonomy" id="563996"/>
    <lineage>
        <taxon>Bacteria</taxon>
        <taxon>Pseudomonadati</taxon>
        <taxon>Pseudomonadota</taxon>
        <taxon>Alphaproteobacteria</taxon>
        <taxon>Sphingomonadales</taxon>
        <taxon>Sphingomonadaceae</taxon>
        <taxon>Sphingomonas</taxon>
    </lineage>
</organism>